<gene>
    <name evidence="4" type="ORF">DD762_25930</name>
    <name evidence="1" type="ORF">DS732_22050</name>
    <name evidence="2" type="ORF">E6D34_21560</name>
    <name evidence="3" type="ORF">FPI65_28490</name>
</gene>
<dbReference type="Proteomes" id="UP000256244">
    <property type="component" value="Chromosome"/>
</dbReference>
<protein>
    <submittedName>
        <fullName evidence="3">Uncharacterized protein</fullName>
    </submittedName>
</protein>
<evidence type="ECO:0000313" key="6">
    <source>
        <dbReference type="Proteomes" id="UP000256244"/>
    </source>
</evidence>
<reference evidence="1 6" key="2">
    <citation type="submission" date="2018-08" db="EMBL/GenBank/DDBJ databases">
        <title>Complete genome sequencing and genomic characterization of five Escherichia coli strains co-producing MCR-1 and ESBLs from different origins in China.</title>
        <authorList>
            <person name="Bai L."/>
        </authorList>
    </citation>
    <scope>NUCLEOTIDE SEQUENCE [LARGE SCALE GENOMIC DNA]</scope>
    <source>
        <strain evidence="6">cq9</strain>
        <strain evidence="1">Cq9</strain>
    </source>
</reference>
<reference evidence="2 8" key="3">
    <citation type="submission" date="2019-05" db="EMBL/GenBank/DDBJ databases">
        <authorList>
            <consortium name="NARMS: The National Antimicrobial Resistance Monitoring System"/>
        </authorList>
    </citation>
    <scope>NUCLEOTIDE SEQUENCE [LARGE SCALE GENOMIC DNA]</scope>
    <source>
        <strain evidence="2 8">CVM N18EC122</strain>
    </source>
</reference>
<reference evidence="3 7" key="4">
    <citation type="journal article" date="2020" name="Int. J. Nanomedicine">
        <title>Consequences Of Long-Term Bacteria's Exposure To Silver Nanoformulations With Different PhysicoChemical Properties.</title>
        <authorList>
            <person name="Kedziora A."/>
            <person name="Wernecki M."/>
            <person name="Korzekwa K."/>
            <person name="Speruda M."/>
            <person name="Gerasymchuk Y."/>
            <person name="Lukowiak A."/>
            <person name="Bugla-Ploskonska G."/>
        </authorList>
    </citation>
    <scope>NUCLEOTIDE SEQUENCE [LARGE SCALE GENOMIC DNA]</scope>
    <source>
        <strain evidence="3 7">ATCC 11230</strain>
    </source>
</reference>
<sequence>MFQCINQLFAFSLSFIHFPFEKVGIYVTNTGLMATYGGPFTLTVKISDKLPALGPGALHSYHHLG</sequence>
<name>A0A2S7GFA4_ECOLX</name>
<evidence type="ECO:0000313" key="7">
    <source>
        <dbReference type="Proteomes" id="UP000471490"/>
    </source>
</evidence>
<dbReference type="EMBL" id="AASEBA010000055">
    <property type="protein sequence ID" value="EFC9751795.1"/>
    <property type="molecule type" value="Genomic_DNA"/>
</dbReference>
<dbReference type="EMBL" id="VLTB01000480">
    <property type="protein sequence ID" value="NDR95108.1"/>
    <property type="molecule type" value="Genomic_DNA"/>
</dbReference>
<dbReference type="EMBL" id="CP031546">
    <property type="protein sequence ID" value="AXO08809.1"/>
    <property type="molecule type" value="Genomic_DNA"/>
</dbReference>
<dbReference type="AlphaFoldDB" id="A0A2S7GFA4"/>
<organism evidence="3 7">
    <name type="scientific">Escherichia coli</name>
    <dbReference type="NCBI Taxonomy" id="562"/>
    <lineage>
        <taxon>Bacteria</taxon>
        <taxon>Pseudomonadati</taxon>
        <taxon>Pseudomonadota</taxon>
        <taxon>Gammaproteobacteria</taxon>
        <taxon>Enterobacterales</taxon>
        <taxon>Enterobacteriaceae</taxon>
        <taxon>Escherichia</taxon>
    </lineage>
</organism>
<dbReference type="Proteomes" id="UP000532204">
    <property type="component" value="Unassembled WGS sequence"/>
</dbReference>
<evidence type="ECO:0000313" key="5">
    <source>
        <dbReference type="Proteomes" id="UP000245761"/>
    </source>
</evidence>
<accession>A0A2S7GFA4</accession>
<evidence type="ECO:0000313" key="2">
    <source>
        <dbReference type="EMBL" id="EFC9751795.1"/>
    </source>
</evidence>
<dbReference type="Proteomes" id="UP000471490">
    <property type="component" value="Unassembled WGS sequence"/>
</dbReference>
<reference evidence="4 5" key="1">
    <citation type="submission" date="2018-04" db="EMBL/GenBank/DDBJ databases">
        <title>Draft Genomic Sequencing Of Potential Extraintestinal Pathogenic Escherichia coli B8S56 Isolated from Retail Chicken Skin.</title>
        <authorList>
            <person name="Xu A."/>
            <person name="Tilman S."/>
            <person name="Wisser-Parker K."/>
            <person name="Scullen O.J."/>
            <person name="Sommers C."/>
        </authorList>
    </citation>
    <scope>NUCLEOTIDE SEQUENCE [LARGE SCALE GENOMIC DNA]</scope>
    <source>
        <strain evidence="4 5">B8S56</strain>
    </source>
</reference>
<evidence type="ECO:0000313" key="3">
    <source>
        <dbReference type="EMBL" id="NDR95108.1"/>
    </source>
</evidence>
<dbReference type="EMBL" id="QEMT01000080">
    <property type="protein sequence ID" value="PWH54625.1"/>
    <property type="molecule type" value="Genomic_DNA"/>
</dbReference>
<evidence type="ECO:0000313" key="1">
    <source>
        <dbReference type="EMBL" id="AXO08809.1"/>
    </source>
</evidence>
<proteinExistence type="predicted"/>
<dbReference type="Proteomes" id="UP000245761">
    <property type="component" value="Unassembled WGS sequence"/>
</dbReference>
<evidence type="ECO:0000313" key="8">
    <source>
        <dbReference type="Proteomes" id="UP000532204"/>
    </source>
</evidence>
<evidence type="ECO:0000313" key="4">
    <source>
        <dbReference type="EMBL" id="PWH54625.1"/>
    </source>
</evidence>